<evidence type="ECO:0000313" key="4">
    <source>
        <dbReference type="Proteomes" id="UP000192796"/>
    </source>
</evidence>
<feature type="transmembrane region" description="Helical" evidence="1">
    <location>
        <begin position="354"/>
        <end position="373"/>
    </location>
</feature>
<dbReference type="SUPFAM" id="SSF48452">
    <property type="entry name" value="TPR-like"/>
    <property type="match status" value="1"/>
</dbReference>
<dbReference type="InterPro" id="IPR036890">
    <property type="entry name" value="HATPase_C_sf"/>
</dbReference>
<dbReference type="Pfam" id="PF06580">
    <property type="entry name" value="His_kinase"/>
    <property type="match status" value="1"/>
</dbReference>
<evidence type="ECO:0000259" key="2">
    <source>
        <dbReference type="Pfam" id="PF06580"/>
    </source>
</evidence>
<keyword evidence="1" id="KW-0472">Membrane</keyword>
<keyword evidence="1" id="KW-1133">Transmembrane helix</keyword>
<dbReference type="Proteomes" id="UP000192796">
    <property type="component" value="Unassembled WGS sequence"/>
</dbReference>
<dbReference type="PANTHER" id="PTHR34220:SF7">
    <property type="entry name" value="SENSOR HISTIDINE KINASE YPDA"/>
    <property type="match status" value="1"/>
</dbReference>
<keyword evidence="4" id="KW-1185">Reference proteome</keyword>
<evidence type="ECO:0000313" key="3">
    <source>
        <dbReference type="EMBL" id="OQP63794.1"/>
    </source>
</evidence>
<dbReference type="GO" id="GO:0016020">
    <property type="term" value="C:membrane"/>
    <property type="evidence" value="ECO:0007669"/>
    <property type="project" value="InterPro"/>
</dbReference>
<dbReference type="STRING" id="1703345.A3860_22915"/>
<reference evidence="3 4" key="1">
    <citation type="submission" date="2016-03" db="EMBL/GenBank/DDBJ databases">
        <title>Niastella vici sp. nov., isolated from farmland soil.</title>
        <authorList>
            <person name="Chen L."/>
            <person name="Wang D."/>
            <person name="Yang S."/>
            <person name="Wang G."/>
        </authorList>
    </citation>
    <scope>NUCLEOTIDE SEQUENCE [LARGE SCALE GENOMIC DNA]</scope>
    <source>
        <strain evidence="3 4">DJ57</strain>
    </source>
</reference>
<dbReference type="EMBL" id="LVYD01000044">
    <property type="protein sequence ID" value="OQP63794.1"/>
    <property type="molecule type" value="Genomic_DNA"/>
</dbReference>
<protein>
    <recommendedName>
        <fullName evidence="2">Signal transduction histidine kinase internal region domain-containing protein</fullName>
    </recommendedName>
</protein>
<dbReference type="InterPro" id="IPR050640">
    <property type="entry name" value="Bact_2-comp_sensor_kinase"/>
</dbReference>
<feature type="domain" description="Signal transduction histidine kinase internal region" evidence="2">
    <location>
        <begin position="389"/>
        <end position="464"/>
    </location>
</feature>
<gene>
    <name evidence="3" type="ORF">A3860_22915</name>
</gene>
<proteinExistence type="predicted"/>
<sequence length="591" mass="67049">MLPFLKQRVNPLLQNLETGTAKKILDSLLPFIEKKDNYVDRCSWLRCMAVVYQLEGKLDSARLYADRSLQLALEKDTTQRQIMAGKIQTADIMGDQHSLDSALHYGREAYYIARNIDTPGLPLICLKLYNIYEKIGDLPMQKKYLFEGFMRSTSPKHKTVFAANIAEYYDKVNEVDSALLFFKALLQDSSFNNPYYDAVRYETLGALLSKKGEAKEGLSYQVKGIAISRGLGELNAQSYFNLAATYRKLGEFKTDKALLDTALAYVSKEKNWALQKKIWRAKAENLARQKKFEPAYTAMDSAAFYYQKEVDSSIIVQARELEARYGLLERDNQIKSLALANKAGEEMRERQRKAIVRICTGIVILGLLLFGIWRGKHKKRLAREESLRQQLLRGQIESHFLSNSISGLQGIIRAGETEGAILVVQQLGRLYQLSHANAREPFVSLNKELDALTSYLKLQQILFYNGFDYHIDVEAMPEGIMIPPMLLQPFAENAILHGFAGQQEKGQINIHIKKDNSVLYCIIEDNGSGFQGVETNHNQKRSLSTLINQERLQILSRQTKTAAKLTIVDKKATTGESGVRVELIVPYRMEG</sequence>
<organism evidence="3 4">
    <name type="scientific">Niastella vici</name>
    <dbReference type="NCBI Taxonomy" id="1703345"/>
    <lineage>
        <taxon>Bacteria</taxon>
        <taxon>Pseudomonadati</taxon>
        <taxon>Bacteroidota</taxon>
        <taxon>Chitinophagia</taxon>
        <taxon>Chitinophagales</taxon>
        <taxon>Chitinophagaceae</taxon>
        <taxon>Niastella</taxon>
    </lineage>
</organism>
<accession>A0A1V9FZQ3</accession>
<keyword evidence="1" id="KW-0812">Transmembrane</keyword>
<dbReference type="Gene3D" id="3.30.565.10">
    <property type="entry name" value="Histidine kinase-like ATPase, C-terminal domain"/>
    <property type="match status" value="1"/>
</dbReference>
<dbReference type="PANTHER" id="PTHR34220">
    <property type="entry name" value="SENSOR HISTIDINE KINASE YPDA"/>
    <property type="match status" value="1"/>
</dbReference>
<dbReference type="AlphaFoldDB" id="A0A1V9FZQ3"/>
<dbReference type="InterPro" id="IPR011990">
    <property type="entry name" value="TPR-like_helical_dom_sf"/>
</dbReference>
<dbReference type="Gene3D" id="1.25.40.10">
    <property type="entry name" value="Tetratricopeptide repeat domain"/>
    <property type="match status" value="2"/>
</dbReference>
<name>A0A1V9FZQ3_9BACT</name>
<dbReference type="GO" id="GO:0000155">
    <property type="term" value="F:phosphorelay sensor kinase activity"/>
    <property type="evidence" value="ECO:0007669"/>
    <property type="project" value="InterPro"/>
</dbReference>
<comment type="caution">
    <text evidence="3">The sequence shown here is derived from an EMBL/GenBank/DDBJ whole genome shotgun (WGS) entry which is preliminary data.</text>
</comment>
<dbReference type="SUPFAM" id="SSF55874">
    <property type="entry name" value="ATPase domain of HSP90 chaperone/DNA topoisomerase II/histidine kinase"/>
    <property type="match status" value="1"/>
</dbReference>
<dbReference type="InterPro" id="IPR010559">
    <property type="entry name" value="Sig_transdc_His_kin_internal"/>
</dbReference>
<evidence type="ECO:0000256" key="1">
    <source>
        <dbReference type="SAM" id="Phobius"/>
    </source>
</evidence>